<evidence type="ECO:0000256" key="11">
    <source>
        <dbReference type="ARBA" id="ARBA00022870"/>
    </source>
</evidence>
<keyword evidence="13 15" id="KW-0472">Membrane</keyword>
<evidence type="ECO:0000256" key="13">
    <source>
        <dbReference type="ARBA" id="ARBA00023136"/>
    </source>
</evidence>
<keyword evidence="11" id="KW-1043">Host membrane</keyword>
<sequence>MPAIQPPLYPTFLLLILLSLIITLYAWIISTITYKTAVRHAALYQRSFFCWSFDHSL</sequence>
<organism evidence="17">
    <name type="scientific">Mumps orthorubulavirus</name>
    <name type="common">MuV</name>
    <dbReference type="NCBI Taxonomy" id="2560602"/>
    <lineage>
        <taxon>Viruses</taxon>
        <taxon>Riboviria</taxon>
        <taxon>Orthornavirae</taxon>
        <taxon>Negarnaviricota</taxon>
        <taxon>Haploviricotina</taxon>
        <taxon>Monjiviricetes</taxon>
        <taxon>Mononegavirales</taxon>
        <taxon>Paramyxoviridae</taxon>
        <taxon>Rubulavirinae</taxon>
        <taxon>Orthorubulavirus</taxon>
        <taxon>Orthorubulavirus parotitidis</taxon>
    </lineage>
</organism>
<comment type="subunit">
    <text evidence="14">Interacts with host TNFRSF1A, RIPK1 and IRAK1; these interactions interfere with host NF-kappa-B activation at the level of receptor complexes. Interacts with host protein UBQLN4.</text>
</comment>
<comment type="similarity">
    <text evidence="4 15">Belongs to the rubulavirus small hydrophobic protein family.</text>
</comment>
<keyword evidence="8 16" id="KW-0812">Transmembrane</keyword>
<evidence type="ECO:0000256" key="16">
    <source>
        <dbReference type="SAM" id="Phobius"/>
    </source>
</evidence>
<comment type="subcellular location">
    <subcellularLocation>
        <location evidence="2">Host cell membrane</location>
        <topology evidence="2">Single-pass membrane protein</topology>
    </subcellularLocation>
    <subcellularLocation>
        <location evidence="3">Virion membrane</location>
        <topology evidence="3">Single-pass membrane protein</topology>
    </subcellularLocation>
</comment>
<dbReference type="EMBL" id="AB003413">
    <property type="protein sequence ID" value="BAA76979.1"/>
    <property type="molecule type" value="Genomic_RNA"/>
</dbReference>
<evidence type="ECO:0000256" key="5">
    <source>
        <dbReference type="ARBA" id="ARBA00017613"/>
    </source>
</evidence>
<evidence type="ECO:0000256" key="2">
    <source>
        <dbReference type="ARBA" id="ARBA00004178"/>
    </source>
</evidence>
<keyword evidence="9 15" id="KW-0946">Virion</keyword>
<evidence type="ECO:0000256" key="6">
    <source>
        <dbReference type="ARBA" id="ARBA00022511"/>
    </source>
</evidence>
<comment type="function">
    <text evidence="1 15">Plays a role in the inhibition of the host NF-kappa-B pathway. This inhibition occurs at the receptor level, by preventing the signaling of TNFR1 as well as IL-1R and TLR3.</text>
</comment>
<dbReference type="GO" id="GO:0055036">
    <property type="term" value="C:virion membrane"/>
    <property type="evidence" value="ECO:0007669"/>
    <property type="project" value="UniProtKB-SubCell"/>
</dbReference>
<feature type="transmembrane region" description="Helical" evidence="16">
    <location>
        <begin position="12"/>
        <end position="34"/>
    </location>
</feature>
<keyword evidence="10" id="KW-1100">Inhibition of host NF-kappa-B by virus</keyword>
<dbReference type="GO" id="GO:0020002">
    <property type="term" value="C:host cell plasma membrane"/>
    <property type="evidence" value="ECO:0007669"/>
    <property type="project" value="UniProtKB-SubCell"/>
</dbReference>
<evidence type="ECO:0000256" key="10">
    <source>
        <dbReference type="ARBA" id="ARBA00022863"/>
    </source>
</evidence>
<evidence type="ECO:0000256" key="4">
    <source>
        <dbReference type="ARBA" id="ARBA00005347"/>
    </source>
</evidence>
<evidence type="ECO:0000313" key="17">
    <source>
        <dbReference type="EMBL" id="BAA76979.1"/>
    </source>
</evidence>
<evidence type="ECO:0000256" key="15">
    <source>
        <dbReference type="PIRNR" id="PIRNR003923"/>
    </source>
</evidence>
<keyword evidence="7" id="KW-0945">Host-virus interaction</keyword>
<protein>
    <recommendedName>
        <fullName evidence="5 15">Small hydrophobic protein</fullName>
    </recommendedName>
</protein>
<dbReference type="GO" id="GO:0085034">
    <property type="term" value="P:symbiont-mediated suppression of host NF-kappaB cascade"/>
    <property type="evidence" value="ECO:0007669"/>
    <property type="project" value="UniProtKB-KW"/>
</dbReference>
<evidence type="ECO:0000256" key="14">
    <source>
        <dbReference type="ARBA" id="ARBA00046638"/>
    </source>
</evidence>
<accession>Q9WAF2</accession>
<evidence type="ECO:0000256" key="3">
    <source>
        <dbReference type="ARBA" id="ARBA00004381"/>
    </source>
</evidence>
<dbReference type="InterPro" id="IPR001477">
    <property type="entry name" value="SH"/>
</dbReference>
<dbReference type="Pfam" id="PF01445">
    <property type="entry name" value="SH"/>
    <property type="match status" value="1"/>
</dbReference>
<keyword evidence="12 16" id="KW-1133">Transmembrane helix</keyword>
<proteinExistence type="inferred from homology"/>
<evidence type="ECO:0000256" key="1">
    <source>
        <dbReference type="ARBA" id="ARBA00002033"/>
    </source>
</evidence>
<dbReference type="PIRSF" id="PIRSF003923">
    <property type="entry name" value="SH"/>
    <property type="match status" value="1"/>
</dbReference>
<evidence type="ECO:0000256" key="9">
    <source>
        <dbReference type="ARBA" id="ARBA00022844"/>
    </source>
</evidence>
<reference evidence="17" key="1">
    <citation type="journal article" date="1999" name="Arch. Virol.">
        <title>Sequence analysis of F, SH, and HN genes among mumps virus strains in Japan.</title>
        <authorList>
            <person name="Kashiwagi Y."/>
            <person name="Takami T."/>
            <person name="Mori T."/>
            <person name="Nakayama T."/>
        </authorList>
    </citation>
    <scope>NUCLEOTIDE SEQUENCE</scope>
    <source>
        <strain evidence="17">MP 77-M</strain>
    </source>
</reference>
<name>Q9WAF2_MUMPV</name>
<keyword evidence="6" id="KW-1032">Host cell membrane</keyword>
<evidence type="ECO:0000256" key="8">
    <source>
        <dbReference type="ARBA" id="ARBA00022692"/>
    </source>
</evidence>
<evidence type="ECO:0000256" key="12">
    <source>
        <dbReference type="ARBA" id="ARBA00022989"/>
    </source>
</evidence>
<evidence type="ECO:0000256" key="7">
    <source>
        <dbReference type="ARBA" id="ARBA00022581"/>
    </source>
</evidence>